<dbReference type="PROSITE" id="PS50067">
    <property type="entry name" value="KINESIN_MOTOR_2"/>
    <property type="match status" value="1"/>
</dbReference>
<dbReference type="InterPro" id="IPR036961">
    <property type="entry name" value="Kinesin_motor_dom_sf"/>
</dbReference>
<keyword evidence="2 5" id="KW-0067">ATP-binding</keyword>
<dbReference type="SUPFAM" id="SSF52540">
    <property type="entry name" value="P-loop containing nucleoside triphosphate hydrolases"/>
    <property type="match status" value="1"/>
</dbReference>
<feature type="coiled-coil region" evidence="6">
    <location>
        <begin position="971"/>
        <end position="998"/>
    </location>
</feature>
<evidence type="ECO:0000256" key="7">
    <source>
        <dbReference type="SAM" id="MobiDB-lite"/>
    </source>
</evidence>
<dbReference type="GO" id="GO:0003777">
    <property type="term" value="F:microtubule motor activity"/>
    <property type="evidence" value="ECO:0007669"/>
    <property type="project" value="InterPro"/>
</dbReference>
<dbReference type="SMART" id="SM00129">
    <property type="entry name" value="KISc"/>
    <property type="match status" value="1"/>
</dbReference>
<dbReference type="OrthoDB" id="3176171at2759"/>
<comment type="caution">
    <text evidence="9">The sequence shown here is derived from an EMBL/GenBank/DDBJ whole genome shotgun (WGS) entry which is preliminary data.</text>
</comment>
<keyword evidence="4 5" id="KW-0505">Motor protein</keyword>
<evidence type="ECO:0000256" key="2">
    <source>
        <dbReference type="ARBA" id="ARBA00022840"/>
    </source>
</evidence>
<feature type="binding site" evidence="5">
    <location>
        <begin position="125"/>
        <end position="132"/>
    </location>
    <ligand>
        <name>ATP</name>
        <dbReference type="ChEBI" id="CHEBI:30616"/>
    </ligand>
</feature>
<feature type="coiled-coil region" evidence="6">
    <location>
        <begin position="611"/>
        <end position="638"/>
    </location>
</feature>
<dbReference type="GO" id="GO:0007018">
    <property type="term" value="P:microtubule-based movement"/>
    <property type="evidence" value="ECO:0007669"/>
    <property type="project" value="InterPro"/>
</dbReference>
<dbReference type="PANTHER" id="PTHR47968:SF75">
    <property type="entry name" value="CENTROMERE-ASSOCIATED PROTEIN E"/>
    <property type="match status" value="1"/>
</dbReference>
<dbReference type="Gene3D" id="3.40.850.10">
    <property type="entry name" value="Kinesin motor domain"/>
    <property type="match status" value="2"/>
</dbReference>
<keyword evidence="10" id="KW-1185">Reference proteome</keyword>
<feature type="coiled-coil region" evidence="6">
    <location>
        <begin position="681"/>
        <end position="736"/>
    </location>
</feature>
<reference evidence="9" key="1">
    <citation type="submission" date="2019-11" db="EMBL/GenBank/DDBJ databases">
        <title>Leishmania tarentolae CDS.</title>
        <authorList>
            <person name="Goto Y."/>
            <person name="Yamagishi J."/>
        </authorList>
    </citation>
    <scope>NUCLEOTIDE SEQUENCE [LARGE SCALE GENOMIC DNA]</scope>
    <source>
        <strain evidence="9">Parrot Tar II</strain>
    </source>
</reference>
<dbReference type="PROSITE" id="PS00411">
    <property type="entry name" value="KINESIN_MOTOR_1"/>
    <property type="match status" value="1"/>
</dbReference>
<organism evidence="9 10">
    <name type="scientific">Leishmania tarentolae</name>
    <name type="common">Sauroleishmania tarentolae</name>
    <dbReference type="NCBI Taxonomy" id="5689"/>
    <lineage>
        <taxon>Eukaryota</taxon>
        <taxon>Discoba</taxon>
        <taxon>Euglenozoa</taxon>
        <taxon>Kinetoplastea</taxon>
        <taxon>Metakinetoplastina</taxon>
        <taxon>Trypanosomatida</taxon>
        <taxon>Trypanosomatidae</taxon>
        <taxon>Leishmaniinae</taxon>
        <taxon>Leishmania</taxon>
        <taxon>lizard Leishmania</taxon>
    </lineage>
</organism>
<evidence type="ECO:0000256" key="4">
    <source>
        <dbReference type="ARBA" id="ARBA00023175"/>
    </source>
</evidence>
<dbReference type="AlphaFoldDB" id="A0A640KL14"/>
<dbReference type="InterPro" id="IPR027417">
    <property type="entry name" value="P-loop_NTPase"/>
</dbReference>
<dbReference type="PANTHER" id="PTHR47968">
    <property type="entry name" value="CENTROMERE PROTEIN E"/>
    <property type="match status" value="1"/>
</dbReference>
<comment type="similarity">
    <text evidence="5">Belongs to the TRAFAC class myosin-kinesin ATPase superfamily. Kinesin family.</text>
</comment>
<accession>A0A640KL14</accession>
<evidence type="ECO:0000256" key="3">
    <source>
        <dbReference type="ARBA" id="ARBA00023054"/>
    </source>
</evidence>
<dbReference type="InterPro" id="IPR027640">
    <property type="entry name" value="Kinesin-like_fam"/>
</dbReference>
<evidence type="ECO:0000256" key="1">
    <source>
        <dbReference type="ARBA" id="ARBA00022741"/>
    </source>
</evidence>
<proteinExistence type="inferred from homology"/>
<feature type="compositionally biased region" description="Low complexity" evidence="7">
    <location>
        <begin position="247"/>
        <end position="271"/>
    </location>
</feature>
<protein>
    <submittedName>
        <fullName evidence="9">Kinesin heavy chain, putative</fullName>
    </submittedName>
</protein>
<dbReference type="InterPro" id="IPR001752">
    <property type="entry name" value="Kinesin_motor_dom"/>
</dbReference>
<evidence type="ECO:0000313" key="9">
    <source>
        <dbReference type="EMBL" id="GET88129.1"/>
    </source>
</evidence>
<evidence type="ECO:0000313" key="10">
    <source>
        <dbReference type="Proteomes" id="UP000419144"/>
    </source>
</evidence>
<sequence length="1178" mass="126618">MKGMRDSIDHVRVCCRVRPLSASEKRIQGDSCISFSDQCPDAVECYVAPTTGNGTMNSGYAASGVVAAGRGDGVGDASALPGRHSFTFSHVFQPNAKQADVYEHVARPIVVDVLSGYNGTILMYGQTGSGKTHTMFGDVNGGAWATSCNARRHSAGVAFHTNSNEDDEKSKAEGSHAHTQLSEEAHDEMASYPCEHQTVHAEREDEERQEEKQQGAVPQPSHAAGVSLTVTRSNLGSHNTKTGQLESSATTARGSTAAAPPPSTTTTSSFCRTRATVTPLGELQQINTLQNATGSDAGECCYAAVGKPTKMFAAAAATASASYAPFSSATAEASTSSAFFRCGPPQCTGRNISGMRSAFTDDAISGVIPRAVHDIFDAVAHADPSKEFDVTMFFVEVYMEQIRDLLVPNTSAGIASTLTTGPRKLQLREDVSTNSFYVDGCCNPHVSSARDVLHLVKSGLKQRATSATAMNETSSRSHCLLNLTVNSVDRAQGVSTVGKLYLVDLAGSEKVGKTNATGLRLEEAKLINKSLSTLGMVIMSLTDPNATHTPYRDSVVTKILKDSLGGNSHTALVICCSPSPLHAQETLSTLRFGARAKAIENKAVVNRDLTAAQLRRMLETAKEEIERLHAKVQQLSMTSGAVDSCKGTLDFPVAASRKLTSAATATATASSMAMEASSSYLNELLEERATEQARLQNLRAEVAQLHDSLNSAQDIISALQEERDGYIDKVQSFQEEINVWEEAHSSALKRAATQDALLQQCTVLLRAQESEIKDLMQCMAAYREPLQHARQAVDRLHAFVYGAGTSRERRQSLFTAEICEATTVAAASQLPLSGHAQSASTDEGVPQGCMPHTLSSLHGVDLSAVGNVTESSRPHTADGNLPDGQSPNPRLQPDANAYLQPQSRSMSQPQHCAGSSRRELMSASISVSPGTAKAQQWLSRAASVGPNDSSVPRMDSCEQSSVTPAVHAEHVHHLEEQLNALQSEHKAVLQQHKEVLAELHSKQRILDLRRGHLATVKDELKREYMINKELRERLEKGRDSLRGPLEMARNDANYWRRRYEELASRKEMPRPSDSQRGSLRFVFPAPSTPLPPPTQQQYEAGCSGVMESDALKLMVIPPSADVGRGGAMLDSRNRPSIPDIASGAVSSRASGEDVLLSLSSDTTPLRSNLARLTAECED</sequence>
<evidence type="ECO:0000256" key="5">
    <source>
        <dbReference type="PROSITE-ProRule" id="PRU00283"/>
    </source>
</evidence>
<feature type="compositionally biased region" description="Polar residues" evidence="7">
    <location>
        <begin position="228"/>
        <end position="246"/>
    </location>
</feature>
<dbReference type="Proteomes" id="UP000419144">
    <property type="component" value="Unassembled WGS sequence"/>
</dbReference>
<feature type="compositionally biased region" description="Basic and acidic residues" evidence="7">
    <location>
        <begin position="168"/>
        <end position="189"/>
    </location>
</feature>
<feature type="domain" description="Kinesin motor" evidence="8">
    <location>
        <begin position="10"/>
        <end position="599"/>
    </location>
</feature>
<dbReference type="VEuPathDB" id="TriTrypDB:LtaPh_2006800"/>
<dbReference type="InterPro" id="IPR019821">
    <property type="entry name" value="Kinesin_motor_CS"/>
</dbReference>
<keyword evidence="1 5" id="KW-0547">Nucleotide-binding</keyword>
<feature type="region of interest" description="Disordered" evidence="7">
    <location>
        <begin position="159"/>
        <end position="271"/>
    </location>
</feature>
<dbReference type="GO" id="GO:0005524">
    <property type="term" value="F:ATP binding"/>
    <property type="evidence" value="ECO:0007669"/>
    <property type="project" value="UniProtKB-UniRule"/>
</dbReference>
<feature type="region of interest" description="Disordered" evidence="7">
    <location>
        <begin position="869"/>
        <end position="921"/>
    </location>
</feature>
<gene>
    <name evidence="9" type="ORF">LtaPh_2006800</name>
</gene>
<dbReference type="Pfam" id="PF00225">
    <property type="entry name" value="Kinesin"/>
    <property type="match status" value="2"/>
</dbReference>
<evidence type="ECO:0000259" key="8">
    <source>
        <dbReference type="PROSITE" id="PS50067"/>
    </source>
</evidence>
<name>A0A640KL14_LEITA</name>
<evidence type="ECO:0000256" key="6">
    <source>
        <dbReference type="SAM" id="Coils"/>
    </source>
</evidence>
<dbReference type="EMBL" id="BLBS01000025">
    <property type="protein sequence ID" value="GET88129.1"/>
    <property type="molecule type" value="Genomic_DNA"/>
</dbReference>
<keyword evidence="3 6" id="KW-0175">Coiled coil</keyword>
<dbReference type="Gene3D" id="1.10.287.1490">
    <property type="match status" value="1"/>
</dbReference>
<dbReference type="GO" id="GO:0008017">
    <property type="term" value="F:microtubule binding"/>
    <property type="evidence" value="ECO:0007669"/>
    <property type="project" value="InterPro"/>
</dbReference>
<feature type="compositionally biased region" description="Polar residues" evidence="7">
    <location>
        <begin position="899"/>
        <end position="910"/>
    </location>
</feature>